<sequence>MTEQLRGGDGPVEAAGSADWETVRALAARFEAAAAERGVVPPQSHVLQVLKIGEEFGEAAQAVIGATGSNPRKGRSHSWEDVHDEVCDVIITGMVALARMRPDAAAYFSSQLTLKAGRFLPVPPPAPPLREDPA</sequence>
<proteinExistence type="predicted"/>
<dbReference type="SUPFAM" id="SSF101386">
    <property type="entry name" value="all-alpha NTP pyrophosphatases"/>
    <property type="match status" value="1"/>
</dbReference>
<evidence type="ECO:0008006" key="3">
    <source>
        <dbReference type="Google" id="ProtNLM"/>
    </source>
</evidence>
<evidence type="ECO:0000313" key="1">
    <source>
        <dbReference type="EMBL" id="KJY24069.1"/>
    </source>
</evidence>
<keyword evidence="2" id="KW-1185">Reference proteome</keyword>
<organism evidence="1 2">
    <name type="scientific">Streptomyces katrae</name>
    <dbReference type="NCBI Taxonomy" id="68223"/>
    <lineage>
        <taxon>Bacteria</taxon>
        <taxon>Bacillati</taxon>
        <taxon>Actinomycetota</taxon>
        <taxon>Actinomycetes</taxon>
        <taxon>Kitasatosporales</taxon>
        <taxon>Streptomycetaceae</taxon>
        <taxon>Streptomyces</taxon>
    </lineage>
</organism>
<dbReference type="Proteomes" id="UP000033551">
    <property type="component" value="Unassembled WGS sequence"/>
</dbReference>
<dbReference type="CDD" id="cd11533">
    <property type="entry name" value="NTP-PPase_Af0060_like"/>
    <property type="match status" value="1"/>
</dbReference>
<gene>
    <name evidence="1" type="ORF">VR44_36395</name>
</gene>
<dbReference type="OrthoDB" id="3785106at2"/>
<protein>
    <recommendedName>
        <fullName evidence="3">NTP pyrophosphohydrolase MazG putative catalytic core domain-containing protein</fullName>
    </recommendedName>
</protein>
<dbReference type="InterPro" id="IPR044548">
    <property type="entry name" value="AF0060_NTP-PPase_MazG-like"/>
</dbReference>
<dbReference type="RefSeq" id="WP_045951940.1">
    <property type="nucleotide sequence ID" value="NZ_JZWV01001300.1"/>
</dbReference>
<dbReference type="AlphaFoldDB" id="A0A0F4IQX7"/>
<dbReference type="STRING" id="68223.GCA_002028425_05758"/>
<comment type="caution">
    <text evidence="1">The sequence shown here is derived from an EMBL/GenBank/DDBJ whole genome shotgun (WGS) entry which is preliminary data.</text>
</comment>
<evidence type="ECO:0000313" key="2">
    <source>
        <dbReference type="Proteomes" id="UP000033551"/>
    </source>
</evidence>
<dbReference type="Gene3D" id="1.10.287.1080">
    <property type="entry name" value="MazG-like"/>
    <property type="match status" value="1"/>
</dbReference>
<dbReference type="PATRIC" id="fig|68223.7.peg.4531"/>
<accession>A0A0F4IQX7</accession>
<reference evidence="1 2" key="1">
    <citation type="submission" date="2015-02" db="EMBL/GenBank/DDBJ databases">
        <authorList>
            <person name="Ju K.-S."/>
            <person name="Doroghazi J.R."/>
            <person name="Metcalf W."/>
        </authorList>
    </citation>
    <scope>NUCLEOTIDE SEQUENCE [LARGE SCALE GENOMIC DNA]</scope>
    <source>
        <strain evidence="1 2">NRRL ISP-5550</strain>
    </source>
</reference>
<dbReference type="EMBL" id="JZWV01001300">
    <property type="protein sequence ID" value="KJY24069.1"/>
    <property type="molecule type" value="Genomic_DNA"/>
</dbReference>
<name>A0A0F4IQX7_9ACTN</name>